<dbReference type="KEGG" id="ssua:FPZ54_03620"/>
<reference evidence="1 2" key="1">
    <citation type="submission" date="2019-07" db="EMBL/GenBank/DDBJ databases">
        <title>Sphingomonas alkalisoli sp. nov., isolated from rhizosphere soil of Suaedae salsa.</title>
        <authorList>
            <person name="Zhang H."/>
            <person name="Xu L."/>
            <person name="Zhang J.-X."/>
            <person name="Sun J.-Q."/>
        </authorList>
    </citation>
    <scope>NUCLEOTIDE SEQUENCE [LARGE SCALE GENOMIC DNA]</scope>
    <source>
        <strain evidence="1 2">XS-10</strain>
    </source>
</reference>
<accession>A0A518RCM6</accession>
<sequence length="76" mass="8101">MTQPTLIAPEVIACIAEGRDPSVAELNRVAEHIRADLSIARPALAMNARASESERLLILRAAQAALTGDPMGELPR</sequence>
<organism evidence="1 2">
    <name type="scientific">Sphingomonas suaedae</name>
    <dbReference type="NCBI Taxonomy" id="2599297"/>
    <lineage>
        <taxon>Bacteria</taxon>
        <taxon>Pseudomonadati</taxon>
        <taxon>Pseudomonadota</taxon>
        <taxon>Alphaproteobacteria</taxon>
        <taxon>Sphingomonadales</taxon>
        <taxon>Sphingomonadaceae</taxon>
        <taxon>Sphingomonas</taxon>
    </lineage>
</organism>
<dbReference type="AlphaFoldDB" id="A0A518RCM6"/>
<dbReference type="RefSeq" id="WP_145845071.1">
    <property type="nucleotide sequence ID" value="NZ_CP042239.1"/>
</dbReference>
<protein>
    <submittedName>
        <fullName evidence="1">Uncharacterized protein</fullName>
    </submittedName>
</protein>
<keyword evidence="2" id="KW-1185">Reference proteome</keyword>
<evidence type="ECO:0000313" key="1">
    <source>
        <dbReference type="EMBL" id="QDX25202.1"/>
    </source>
</evidence>
<gene>
    <name evidence="1" type="ORF">FPZ54_03620</name>
</gene>
<dbReference type="OrthoDB" id="7574055at2"/>
<name>A0A518RCM6_9SPHN</name>
<dbReference type="EMBL" id="CP042239">
    <property type="protein sequence ID" value="QDX25202.1"/>
    <property type="molecule type" value="Genomic_DNA"/>
</dbReference>
<dbReference type="Proteomes" id="UP000318055">
    <property type="component" value="Chromosome"/>
</dbReference>
<proteinExistence type="predicted"/>
<evidence type="ECO:0000313" key="2">
    <source>
        <dbReference type="Proteomes" id="UP000318055"/>
    </source>
</evidence>